<dbReference type="AlphaFoldDB" id="A0A8J3ISS2"/>
<gene>
    <name evidence="2" type="ORF">KSF_101690</name>
</gene>
<dbReference type="InterPro" id="IPR013249">
    <property type="entry name" value="RNA_pol_sigma70_r4_t2"/>
</dbReference>
<organism evidence="2 3">
    <name type="scientific">Reticulibacter mediterranei</name>
    <dbReference type="NCBI Taxonomy" id="2778369"/>
    <lineage>
        <taxon>Bacteria</taxon>
        <taxon>Bacillati</taxon>
        <taxon>Chloroflexota</taxon>
        <taxon>Ktedonobacteria</taxon>
        <taxon>Ktedonobacterales</taxon>
        <taxon>Reticulibacteraceae</taxon>
        <taxon>Reticulibacter</taxon>
    </lineage>
</organism>
<evidence type="ECO:0000313" key="3">
    <source>
        <dbReference type="Proteomes" id="UP000597444"/>
    </source>
</evidence>
<dbReference type="InterPro" id="IPR013324">
    <property type="entry name" value="RNA_pol_sigma_r3/r4-like"/>
</dbReference>
<accession>A0A8J3ISS2</accession>
<evidence type="ECO:0000259" key="1">
    <source>
        <dbReference type="Pfam" id="PF08281"/>
    </source>
</evidence>
<evidence type="ECO:0000313" key="2">
    <source>
        <dbReference type="EMBL" id="GHP00122.1"/>
    </source>
</evidence>
<dbReference type="Pfam" id="PF08281">
    <property type="entry name" value="Sigma70_r4_2"/>
    <property type="match status" value="1"/>
</dbReference>
<comment type="caution">
    <text evidence="2">The sequence shown here is derived from an EMBL/GenBank/DDBJ whole genome shotgun (WGS) entry which is preliminary data.</text>
</comment>
<dbReference type="Gene3D" id="1.10.10.10">
    <property type="entry name" value="Winged helix-like DNA-binding domain superfamily/Winged helix DNA-binding domain"/>
    <property type="match status" value="1"/>
</dbReference>
<name>A0A8J3ISS2_9CHLR</name>
<reference evidence="2" key="1">
    <citation type="submission" date="2020-10" db="EMBL/GenBank/DDBJ databases">
        <title>Taxonomic study of unclassified bacteria belonging to the class Ktedonobacteria.</title>
        <authorList>
            <person name="Yabe S."/>
            <person name="Wang C.M."/>
            <person name="Zheng Y."/>
            <person name="Sakai Y."/>
            <person name="Cavaletti L."/>
            <person name="Monciardini P."/>
            <person name="Donadio S."/>
        </authorList>
    </citation>
    <scope>NUCLEOTIDE SEQUENCE</scope>
    <source>
        <strain evidence="2">ID150040</strain>
    </source>
</reference>
<proteinExistence type="predicted"/>
<keyword evidence="3" id="KW-1185">Reference proteome</keyword>
<protein>
    <recommendedName>
        <fullName evidence="1">RNA polymerase sigma factor 70 region 4 type 2 domain-containing protein</fullName>
    </recommendedName>
</protein>
<dbReference type="SUPFAM" id="SSF88659">
    <property type="entry name" value="Sigma3 and sigma4 domains of RNA polymerase sigma factors"/>
    <property type="match status" value="1"/>
</dbReference>
<dbReference type="Proteomes" id="UP000597444">
    <property type="component" value="Unassembled WGS sequence"/>
</dbReference>
<dbReference type="InterPro" id="IPR036388">
    <property type="entry name" value="WH-like_DNA-bd_sf"/>
</dbReference>
<dbReference type="EMBL" id="BNJK01000002">
    <property type="protein sequence ID" value="GHP00122.1"/>
    <property type="molecule type" value="Genomic_DNA"/>
</dbReference>
<dbReference type="GO" id="GO:0003677">
    <property type="term" value="F:DNA binding"/>
    <property type="evidence" value="ECO:0007669"/>
    <property type="project" value="InterPro"/>
</dbReference>
<feature type="domain" description="RNA polymerase sigma factor 70 region 4 type 2" evidence="1">
    <location>
        <begin position="3"/>
        <end position="46"/>
    </location>
</feature>
<dbReference type="GO" id="GO:0006352">
    <property type="term" value="P:DNA-templated transcription initiation"/>
    <property type="evidence" value="ECO:0007669"/>
    <property type="project" value="InterPro"/>
</dbReference>
<sequence>MLLSPKNREVARLFYYEDLSIQEIARQKHLSLPAVKNRLYKSREQLRNYLQTRYPELATRSVKRHHDAQRKKTS</sequence>
<dbReference type="GO" id="GO:0016987">
    <property type="term" value="F:sigma factor activity"/>
    <property type="evidence" value="ECO:0007669"/>
    <property type="project" value="InterPro"/>
</dbReference>